<dbReference type="InterPro" id="IPR003961">
    <property type="entry name" value="FN3_dom"/>
</dbReference>
<accession>A0A6V8KNV7</accession>
<dbReference type="InterPro" id="IPR036116">
    <property type="entry name" value="FN3_sf"/>
</dbReference>
<keyword evidence="6" id="KW-1185">Reference proteome</keyword>
<dbReference type="PROSITE" id="PS50853">
    <property type="entry name" value="FN3"/>
    <property type="match status" value="1"/>
</dbReference>
<dbReference type="SUPFAM" id="SSF49265">
    <property type="entry name" value="Fibronectin type III"/>
    <property type="match status" value="1"/>
</dbReference>
<dbReference type="InterPro" id="IPR013783">
    <property type="entry name" value="Ig-like_fold"/>
</dbReference>
<reference evidence="5 6" key="1">
    <citation type="submission" date="2020-03" db="EMBL/GenBank/DDBJ databases">
        <title>Whole genome shotgun sequence of Phytohabitans rumicis NBRC 108638.</title>
        <authorList>
            <person name="Komaki H."/>
            <person name="Tamura T."/>
        </authorList>
    </citation>
    <scope>NUCLEOTIDE SEQUENCE [LARGE SCALE GENOMIC DNA]</scope>
    <source>
        <strain evidence="5 6">NBRC 108638</strain>
    </source>
</reference>
<feature type="domain" description="Fibronectin type-III" evidence="4">
    <location>
        <begin position="455"/>
        <end position="545"/>
    </location>
</feature>
<proteinExistence type="predicted"/>
<dbReference type="Gene3D" id="2.60.40.10">
    <property type="entry name" value="Immunoglobulins"/>
    <property type="match status" value="2"/>
</dbReference>
<evidence type="ECO:0000256" key="1">
    <source>
        <dbReference type="ARBA" id="ARBA00023295"/>
    </source>
</evidence>
<dbReference type="EMBL" id="BLPG01000001">
    <property type="protein sequence ID" value="GFJ86842.1"/>
    <property type="molecule type" value="Genomic_DNA"/>
</dbReference>
<dbReference type="SMART" id="SM00060">
    <property type="entry name" value="FN3"/>
    <property type="match status" value="2"/>
</dbReference>
<evidence type="ECO:0000313" key="5">
    <source>
        <dbReference type="EMBL" id="GFJ86842.1"/>
    </source>
</evidence>
<evidence type="ECO:0000256" key="3">
    <source>
        <dbReference type="SAM" id="SignalP"/>
    </source>
</evidence>
<feature type="signal peptide" evidence="3">
    <location>
        <begin position="1"/>
        <end position="28"/>
    </location>
</feature>
<organism evidence="5 6">
    <name type="scientific">Phytohabitans rumicis</name>
    <dbReference type="NCBI Taxonomy" id="1076125"/>
    <lineage>
        <taxon>Bacteria</taxon>
        <taxon>Bacillati</taxon>
        <taxon>Actinomycetota</taxon>
        <taxon>Actinomycetes</taxon>
        <taxon>Micromonosporales</taxon>
        <taxon>Micromonosporaceae</taxon>
    </lineage>
</organism>
<dbReference type="Proteomes" id="UP000482960">
    <property type="component" value="Unassembled WGS sequence"/>
</dbReference>
<protein>
    <recommendedName>
        <fullName evidence="4">Fibronectin type-III domain-containing protein</fullName>
    </recommendedName>
</protein>
<keyword evidence="1" id="KW-0326">Glycosidase</keyword>
<feature type="chain" id="PRO_5039401347" description="Fibronectin type-III domain-containing protein" evidence="3">
    <location>
        <begin position="29"/>
        <end position="2177"/>
    </location>
</feature>
<dbReference type="Pfam" id="PF00041">
    <property type="entry name" value="fn3"/>
    <property type="match status" value="1"/>
</dbReference>
<dbReference type="GO" id="GO:0016798">
    <property type="term" value="F:hydrolase activity, acting on glycosyl bonds"/>
    <property type="evidence" value="ECO:0007669"/>
    <property type="project" value="UniProtKB-KW"/>
</dbReference>
<keyword evidence="3" id="KW-0732">Signal</keyword>
<evidence type="ECO:0000259" key="4">
    <source>
        <dbReference type="PROSITE" id="PS50853"/>
    </source>
</evidence>
<sequence>MTEEHTMRTTRRPRFGPTIGLAAAVALAVLTQTGAVPLTPAAFAPADPLPRAYQVTSVAEAGTAADGVDYLALSADGGTAVHLAPRGEDPPVLVATTVDTGDQEVVGVGLAGQPVPEVVAAAVSADGRTVAFLAQGSSAAELNLPASADPEITQAVFVRDRLTDATVWVPIPDLGVPASRHLLNGIALSADGTRLATRISLPLPEYAGLAAEGVLLATLSAGTAPASRVVRPEDLVPPGSDPAAVRPEVRGFALSGDGAVLAVNARRASAPVLLRFAAGTGARLPADRALTSAQGSAWWPNLDHTGRRTALGGSANGVVIADLTAGPQADVTLDPRTVAPFVSGDLDMLGSAAPSRATLSADGSTVAFNWVGALWTQPAQAGKPARLASPGLDGRIADPLPGEIPSYPDAAIAPSIGADGAVLAFLSTSTAFVAPRTDEPGPPRLYRSVPADAPAPSWPDGARLTTVPGTTTVEVTWPAANGTPARYEVAVNGTAAATVAAPTTRTVLTDLRPGSTVDIAVVARDGSGRASAPLTAQVTLLTDLPPGDAPLSAIAGPGARVGLQWEAATMSGLTGYRILRGGARHTDLTADTTSYVDTGVANDTGYTYRVAALRGDEEIRLTRDATVHIDKLTMGQTATHLPPVLGTGYLALGRQATFAVVGAPGFTGTAELTVRTATEPAKQVRVTLAENEPGRYTGAWTIAEGVVEVAGGTLRLADGGGGALDRPVAGLPKPVGGLVRAHVDAPAGDAAGVRVQIWSDSGKTGSVQLLAGDADLQLPVAPADDHRLTATRPDGLPATPARTLAVGRGEAVAVDVAPSVPASATVTVLGGDGRPMSGVAVDAAGPSGPRAAVTDDNGRVLFAGLDAGATITATARLSAGQLAAYGLAGKPGARATLRPGDNPIQVAATALPRVRVTGTVVTPQGRPVRASVLIIQNLHGSGISVRTESGDDGTWSAAVHGGLDAPTKITADFAGGIAATLVTVGDQPPPPVRLVVPGTHGYVVRPTLRVKMLDAEATEQPLNYNNATHFGATLTWPDGSATVGETTPIRVTPGTGVQLCVDGAQVGLPKGCAETTAGDNPHLPIVVAVEERARFTARILDPTGAPVTGRTRVNIRAVDGTAELNKEEDGADVSISARVPGAYVLTVRSGTATFRRVVQAVDGQITQLGDLRLSAVGILDGAKSGFSAVDDAVLPGGLVRLRADLAYRSPTTAGTARITLPDGVTVPEGGVLLGDAPATYTIEEGQPDVLVVQLPPAPTRSLRVFAHAPGQAGLRLGFGLSVTAGPQTEPVSTVTVLSGHVSLTAGAANAAGRVAVSGRAPAGSTVVVREEGAELVRATAGPGGLWHAVLDLGAGDDVRHHLLRAEAAVGDQVLASSPVQVTVDPHAATLLAVTMAQNNREVTFRPADGVARFPFTAEPGPGITLTARFSGAVTNVAGRLDDTIAPMQPVPGEANAYQVHFPVGFDGLGDVSVLFDPIVERPTLPVPPMPADTLIDPEDATLADPVVDGATVYQDFTAPAPRLSPGARLTGRFTVTKLDGYQPSAEDRARAKAAGVAVYETSIQASTPDDVARTGELAVTASMVADLSTFGSAEPTQLGRTAAALGFYTGAARVGFTWAFNGVTNVEQAWSAIAEKVVGGKYGTVEKLQKMALECHDSAMSEAFQNSVQSLMNQALAMDAFNAGANLAAVLVAPASVGILSVAIWGVSWGAGKIFEYMFDKRAEELRRQMLAEPLCRRPELPDTVPDRGVRRHGIDVDDAVDPDAQPIWIYDPSGVVYEGTFDRPVTGATATLLHAPTPDGPWTVWDAEEFGQTNPLRTDDAGRYAWDVPEGWWKVAYTKDGYLPAESRVLKVLPPHTDVHANLVRAGLATVDRVEADRDGLTVTFNQPMRADQALGGLLAVTAGDTPVGGRWTAVSPMPAPAGHPYAGEPLATAFRFTGERHTGQVSVGVDPSLQDHAGRAVAQGDQRTVSVDWSGPDRVPPQVTVTGVTHGATYSLGTVPHASCSTVDDGSGVATEAALSVTGGTPAGVGQFTATCAGAVDKAGNHAAPVSVTYTVGYVFTGFAAPVDNAGVLNKATAGRAIPIVWRVTTGTGAPVTGLTTATLTATALDCPTGGRTDTIETYANSGSGLQNLGNGYYRINWKSPRSYAGSCKTLRLDLGEGPSTAHTALFRFVR</sequence>
<gene>
    <name evidence="5" type="ORF">Prum_004840</name>
</gene>
<dbReference type="GO" id="GO:0000272">
    <property type="term" value="P:polysaccharide catabolic process"/>
    <property type="evidence" value="ECO:0007669"/>
    <property type="project" value="UniProtKB-KW"/>
</dbReference>
<keyword evidence="2" id="KW-0624">Polysaccharide degradation</keyword>
<keyword evidence="1" id="KW-0378">Hydrolase</keyword>
<evidence type="ECO:0000313" key="6">
    <source>
        <dbReference type="Proteomes" id="UP000482960"/>
    </source>
</evidence>
<keyword evidence="2" id="KW-0119">Carbohydrate metabolism</keyword>
<evidence type="ECO:0000256" key="2">
    <source>
        <dbReference type="ARBA" id="ARBA00023326"/>
    </source>
</evidence>
<reference evidence="5 6" key="2">
    <citation type="submission" date="2020-03" db="EMBL/GenBank/DDBJ databases">
        <authorList>
            <person name="Ichikawa N."/>
            <person name="Kimura A."/>
            <person name="Kitahashi Y."/>
            <person name="Uohara A."/>
        </authorList>
    </citation>
    <scope>NUCLEOTIDE SEQUENCE [LARGE SCALE GENOMIC DNA]</scope>
    <source>
        <strain evidence="5 6">NBRC 108638</strain>
    </source>
</reference>
<comment type="caution">
    <text evidence="5">The sequence shown here is derived from an EMBL/GenBank/DDBJ whole genome shotgun (WGS) entry which is preliminary data.</text>
</comment>
<dbReference type="SUPFAM" id="SSF82171">
    <property type="entry name" value="DPP6 N-terminal domain-like"/>
    <property type="match status" value="1"/>
</dbReference>
<dbReference type="NCBIfam" id="NF038114">
    <property type="entry name" value="rightmost"/>
    <property type="match status" value="1"/>
</dbReference>
<name>A0A6V8KNV7_9ACTN</name>
<dbReference type="Gene3D" id="2.60.40.1120">
    <property type="entry name" value="Carboxypeptidase-like, regulatory domain"/>
    <property type="match status" value="1"/>
</dbReference>